<dbReference type="InterPro" id="IPR013785">
    <property type="entry name" value="Aldolase_TIM"/>
</dbReference>
<dbReference type="PANTHER" id="PTHR10683">
    <property type="entry name" value="TRANSALDOLASE"/>
    <property type="match status" value="1"/>
</dbReference>
<dbReference type="InterPro" id="IPR018225">
    <property type="entry name" value="Transaldolase_AS"/>
</dbReference>
<dbReference type="PROSITE" id="PS00958">
    <property type="entry name" value="TRANSALDOLASE_2"/>
    <property type="match status" value="1"/>
</dbReference>
<dbReference type="AlphaFoldDB" id="A0A150R9Z0"/>
<dbReference type="PROSITE" id="PS01054">
    <property type="entry name" value="TRANSALDOLASE_1"/>
    <property type="match status" value="1"/>
</dbReference>
<organism evidence="2 3">
    <name type="scientific">Sorangium cellulosum</name>
    <name type="common">Polyangium cellulosum</name>
    <dbReference type="NCBI Taxonomy" id="56"/>
    <lineage>
        <taxon>Bacteria</taxon>
        <taxon>Pseudomonadati</taxon>
        <taxon>Myxococcota</taxon>
        <taxon>Polyangia</taxon>
        <taxon>Polyangiales</taxon>
        <taxon>Polyangiaceae</taxon>
        <taxon>Sorangium</taxon>
    </lineage>
</organism>
<evidence type="ECO:0000313" key="2">
    <source>
        <dbReference type="EMBL" id="KYF77030.1"/>
    </source>
</evidence>
<dbReference type="InterPro" id="IPR001585">
    <property type="entry name" value="TAL/FSA"/>
</dbReference>
<dbReference type="SUPFAM" id="SSF51569">
    <property type="entry name" value="Aldolase"/>
    <property type="match status" value="1"/>
</dbReference>
<accession>A0A150R9Z0</accession>
<name>A0A150R9Z0_SORCE</name>
<evidence type="ECO:0000256" key="1">
    <source>
        <dbReference type="ARBA" id="ARBA00023270"/>
    </source>
</evidence>
<dbReference type="Pfam" id="PF00923">
    <property type="entry name" value="TAL_FSA"/>
    <property type="match status" value="1"/>
</dbReference>
<comment type="caution">
    <text evidence="2">The sequence shown here is derived from an EMBL/GenBank/DDBJ whole genome shotgun (WGS) entry which is preliminary data.</text>
</comment>
<reference evidence="2 3" key="1">
    <citation type="submission" date="2014-02" db="EMBL/GenBank/DDBJ databases">
        <title>The small core and large imbalanced accessory genome model reveals a collaborative survival strategy of Sorangium cellulosum strains in nature.</title>
        <authorList>
            <person name="Han K."/>
            <person name="Peng R."/>
            <person name="Blom J."/>
            <person name="Li Y.-Z."/>
        </authorList>
    </citation>
    <scope>NUCLEOTIDE SEQUENCE [LARGE SCALE GENOMIC DNA]</scope>
    <source>
        <strain evidence="2 3">So0149</strain>
    </source>
</reference>
<keyword evidence="1" id="KW-0704">Schiff base</keyword>
<dbReference type="GO" id="GO:0005975">
    <property type="term" value="P:carbohydrate metabolic process"/>
    <property type="evidence" value="ECO:0007669"/>
    <property type="project" value="InterPro"/>
</dbReference>
<evidence type="ECO:0000313" key="3">
    <source>
        <dbReference type="Proteomes" id="UP000075515"/>
    </source>
</evidence>
<dbReference type="EMBL" id="JEMC01003971">
    <property type="protein sequence ID" value="KYF77030.1"/>
    <property type="molecule type" value="Genomic_DNA"/>
</dbReference>
<dbReference type="Proteomes" id="UP000075515">
    <property type="component" value="Unassembled WGS sequence"/>
</dbReference>
<sequence length="360" mass="39692">MSTKFRSPLHEMASTTPTDFWCDSCAVGELKYALDHGAVGATSNPTIVASVLRTEFGAWKARVEELIQAQPTWTEAHIAWEVMEAMSVKAASLLTPVFEQTGGKKGWLSIQTNAEFHKSPHALVSQALRFASLAPNLQVKIPATVAGIQAIEEVTAEGVNVNATVCFTAPQAVAVAEAVERGLKRREAAGRSTDDMVPVCTIMVGRLDDWLKVVCERQGKVPTPGTLDWAGIAVFKNALKTFKQSGYRTRLLAAAYRHHLHWSELVGGDVILTIPPEWQRKFNASKLPVIPRIDNPVPQQAMTELSEQLEDFRRAYDPKGMTVAEFDGFGATRRTLRTFLDSYYGLLSFIRDLRIPNPDA</sequence>
<gene>
    <name evidence="2" type="ORF">BE18_41400</name>
</gene>
<dbReference type="Gene3D" id="3.20.20.70">
    <property type="entry name" value="Aldolase class I"/>
    <property type="match status" value="1"/>
</dbReference>
<protein>
    <submittedName>
        <fullName evidence="2">Transaldolase</fullName>
    </submittedName>
</protein>
<proteinExistence type="predicted"/>